<reference evidence="3 4" key="1">
    <citation type="submission" date="2012-08" db="EMBL/GenBank/DDBJ databases">
        <title>The Genome Sequence of Barnesiella intestinihominis YIT 11860.</title>
        <authorList>
            <consortium name="The Broad Institute Genome Sequencing Platform"/>
            <person name="Earl A."/>
            <person name="Ward D."/>
            <person name="Feldgarden M."/>
            <person name="Gevers D."/>
            <person name="Morotomi M."/>
            <person name="Walker B."/>
            <person name="Young S.K."/>
            <person name="Zeng Q."/>
            <person name="Gargeya S."/>
            <person name="Fitzgerald M."/>
            <person name="Haas B."/>
            <person name="Abouelleil A."/>
            <person name="Alvarado L."/>
            <person name="Arachchi H.M."/>
            <person name="Berlin A.M."/>
            <person name="Chapman S.B."/>
            <person name="Goldberg J."/>
            <person name="Griggs A."/>
            <person name="Gujja S."/>
            <person name="Hansen M."/>
            <person name="Howarth C."/>
            <person name="Imamovic A."/>
            <person name="Larimer J."/>
            <person name="McCowen C."/>
            <person name="Montmayeur A."/>
            <person name="Murphy C."/>
            <person name="Neiman D."/>
            <person name="Pearson M."/>
            <person name="Priest M."/>
            <person name="Roberts A."/>
            <person name="Saif S."/>
            <person name="Shea T."/>
            <person name="Sisk P."/>
            <person name="Sykes S."/>
            <person name="Wortman J."/>
            <person name="Nusbaum C."/>
            <person name="Birren B."/>
        </authorList>
    </citation>
    <scope>NUCLEOTIDE SEQUENCE [LARGE SCALE GENOMIC DNA]</scope>
    <source>
        <strain evidence="3 4">YIT 11860</strain>
    </source>
</reference>
<keyword evidence="1" id="KW-0812">Transmembrane</keyword>
<comment type="caution">
    <text evidence="3">The sequence shown here is derived from an EMBL/GenBank/DDBJ whole genome shotgun (WGS) entry which is preliminary data.</text>
</comment>
<dbReference type="eggNOG" id="COG0739">
    <property type="taxonomic scope" value="Bacteria"/>
</dbReference>
<dbReference type="EMBL" id="ADLE01000001">
    <property type="protein sequence ID" value="EJZ66437.1"/>
    <property type="molecule type" value="Genomic_DNA"/>
</dbReference>
<dbReference type="HOGENOM" id="CLU_029425_2_0_10"/>
<dbReference type="InterPro" id="IPR016047">
    <property type="entry name" value="M23ase_b-sheet_dom"/>
</dbReference>
<evidence type="ECO:0000259" key="2">
    <source>
        <dbReference type="Pfam" id="PF01551"/>
    </source>
</evidence>
<dbReference type="InterPro" id="IPR050570">
    <property type="entry name" value="Cell_wall_metabolism_enzyme"/>
</dbReference>
<keyword evidence="1" id="KW-0472">Membrane</keyword>
<dbReference type="PANTHER" id="PTHR21666:SF286">
    <property type="entry name" value="LIPOPROTEIN NLPD"/>
    <property type="match status" value="1"/>
</dbReference>
<dbReference type="InterPro" id="IPR011055">
    <property type="entry name" value="Dup_hybrid_motif"/>
</dbReference>
<dbReference type="STRING" id="742726.HMPREF9448_00615"/>
<dbReference type="OrthoDB" id="9810477at2"/>
<dbReference type="PATRIC" id="fig|742726.3.peg.645"/>
<sequence length="323" mass="37231">MSKKIFYIYNPKTLTYERVYPSLRQRIIVVLRHLFVGSILSIGVIVAFYFWFGSPKEELLKMENEQMQTQYKVLSKRVDAALEVLNDLQQRDDNMYRVILQAEPVNDEIRNNGIYNPSRYENLLQMSDAELVVSTSQKVDNLARQVYVQCNSMNELVKLAQGQEERIKHIPAIQPVSNKDLKRTASGYGYRIDPIYKTTKFHQGMDFSANVGTPVYVTGNGRVVETGWQQGFGNTVVIDHGYDYKTRYAHLSKILVRKGQEVIRGEEIAEVGNTGKSTGPHLHYEVLYKGKAQNPINYYFFDLSPEDYDRMTQLAENQGRVMD</sequence>
<organism evidence="3 4">
    <name type="scientific">Barnesiella intestinihominis YIT 11860</name>
    <dbReference type="NCBI Taxonomy" id="742726"/>
    <lineage>
        <taxon>Bacteria</taxon>
        <taxon>Pseudomonadati</taxon>
        <taxon>Bacteroidota</taxon>
        <taxon>Bacteroidia</taxon>
        <taxon>Bacteroidales</taxon>
        <taxon>Barnesiellaceae</taxon>
        <taxon>Barnesiella</taxon>
    </lineage>
</organism>
<keyword evidence="4" id="KW-1185">Reference proteome</keyword>
<dbReference type="RefSeq" id="WP_008861111.1">
    <property type="nucleotide sequence ID" value="NZ_JH815203.1"/>
</dbReference>
<name>K0X4T6_9BACT</name>
<evidence type="ECO:0000256" key="1">
    <source>
        <dbReference type="SAM" id="Phobius"/>
    </source>
</evidence>
<dbReference type="PANTHER" id="PTHR21666">
    <property type="entry name" value="PEPTIDASE-RELATED"/>
    <property type="match status" value="1"/>
</dbReference>
<keyword evidence="1" id="KW-1133">Transmembrane helix</keyword>
<gene>
    <name evidence="3" type="ORF">HMPREF9448_00615</name>
</gene>
<proteinExistence type="predicted"/>
<dbReference type="GO" id="GO:0004222">
    <property type="term" value="F:metalloendopeptidase activity"/>
    <property type="evidence" value="ECO:0007669"/>
    <property type="project" value="TreeGrafter"/>
</dbReference>
<feature type="transmembrane region" description="Helical" evidence="1">
    <location>
        <begin position="34"/>
        <end position="52"/>
    </location>
</feature>
<dbReference type="SUPFAM" id="SSF51261">
    <property type="entry name" value="Duplicated hybrid motif"/>
    <property type="match status" value="1"/>
</dbReference>
<dbReference type="AlphaFoldDB" id="K0X4T6"/>
<evidence type="ECO:0000313" key="3">
    <source>
        <dbReference type="EMBL" id="EJZ66437.1"/>
    </source>
</evidence>
<dbReference type="CDD" id="cd12797">
    <property type="entry name" value="M23_peptidase"/>
    <property type="match status" value="1"/>
</dbReference>
<dbReference type="Proteomes" id="UP000006044">
    <property type="component" value="Unassembled WGS sequence"/>
</dbReference>
<dbReference type="Pfam" id="PF01551">
    <property type="entry name" value="Peptidase_M23"/>
    <property type="match status" value="1"/>
</dbReference>
<dbReference type="GeneID" id="77847947"/>
<dbReference type="FunFam" id="2.70.70.10:FF:000006">
    <property type="entry name" value="M23 family peptidase"/>
    <property type="match status" value="1"/>
</dbReference>
<accession>K0X4T6</accession>
<evidence type="ECO:0000313" key="4">
    <source>
        <dbReference type="Proteomes" id="UP000006044"/>
    </source>
</evidence>
<feature type="domain" description="M23ase beta-sheet core" evidence="2">
    <location>
        <begin position="200"/>
        <end position="295"/>
    </location>
</feature>
<protein>
    <recommendedName>
        <fullName evidence="2">M23ase beta-sheet core domain-containing protein</fullName>
    </recommendedName>
</protein>
<dbReference type="Gene3D" id="2.70.70.10">
    <property type="entry name" value="Glucose Permease (Domain IIA)"/>
    <property type="match status" value="1"/>
</dbReference>